<keyword evidence="1" id="KW-0175">Coiled coil</keyword>
<dbReference type="EMBL" id="LAZR01000350">
    <property type="protein sequence ID" value="KKN73137.1"/>
    <property type="molecule type" value="Genomic_DNA"/>
</dbReference>
<evidence type="ECO:0000313" key="2">
    <source>
        <dbReference type="EMBL" id="KKN73137.1"/>
    </source>
</evidence>
<reference evidence="2" key="1">
    <citation type="journal article" date="2015" name="Nature">
        <title>Complex archaea that bridge the gap between prokaryotes and eukaryotes.</title>
        <authorList>
            <person name="Spang A."/>
            <person name="Saw J.H."/>
            <person name="Jorgensen S.L."/>
            <person name="Zaremba-Niedzwiedzka K."/>
            <person name="Martijn J."/>
            <person name="Lind A.E."/>
            <person name="van Eijk R."/>
            <person name="Schleper C."/>
            <person name="Guy L."/>
            <person name="Ettema T.J."/>
        </authorList>
    </citation>
    <scope>NUCLEOTIDE SEQUENCE</scope>
</reference>
<dbReference type="AlphaFoldDB" id="A0A0F9TDZ4"/>
<sequence length="58" mass="6837">MCLFDVHTDKIVKLKAENKELEELLGELYDEVSYEWGGEWVIENKNLQKKIKQVLGNK</sequence>
<name>A0A0F9TDZ4_9ZZZZ</name>
<proteinExistence type="predicted"/>
<comment type="caution">
    <text evidence="2">The sequence shown here is derived from an EMBL/GenBank/DDBJ whole genome shotgun (WGS) entry which is preliminary data.</text>
</comment>
<protein>
    <submittedName>
        <fullName evidence="2">Uncharacterized protein</fullName>
    </submittedName>
</protein>
<accession>A0A0F9TDZ4</accession>
<feature type="coiled-coil region" evidence="1">
    <location>
        <begin position="4"/>
        <end position="31"/>
    </location>
</feature>
<gene>
    <name evidence="2" type="ORF">LCGC14_0404460</name>
</gene>
<organism evidence="2">
    <name type="scientific">marine sediment metagenome</name>
    <dbReference type="NCBI Taxonomy" id="412755"/>
    <lineage>
        <taxon>unclassified sequences</taxon>
        <taxon>metagenomes</taxon>
        <taxon>ecological metagenomes</taxon>
    </lineage>
</organism>
<evidence type="ECO:0000256" key="1">
    <source>
        <dbReference type="SAM" id="Coils"/>
    </source>
</evidence>